<sequence>MVPLLVLAGMSKLFHAFSGRTAGEAAGSASMPPVATRTVNIRYSSDAAVLS</sequence>
<dbReference type="Proteomes" id="UP001185755">
    <property type="component" value="Unassembled WGS sequence"/>
</dbReference>
<organism evidence="1 2">
    <name type="scientific">Rhodococcoides yunnanense</name>
    <dbReference type="NCBI Taxonomy" id="278209"/>
    <lineage>
        <taxon>Bacteria</taxon>
        <taxon>Bacillati</taxon>
        <taxon>Actinomycetota</taxon>
        <taxon>Actinomycetes</taxon>
        <taxon>Mycobacteriales</taxon>
        <taxon>Nocardiaceae</taxon>
        <taxon>Rhodococcoides</taxon>
    </lineage>
</organism>
<name>A0ABU4B6H7_9NOCA</name>
<evidence type="ECO:0000313" key="1">
    <source>
        <dbReference type="EMBL" id="MDV6259792.1"/>
    </source>
</evidence>
<dbReference type="EMBL" id="JAWLJX010000001">
    <property type="protein sequence ID" value="MDV6259792.1"/>
    <property type="molecule type" value="Genomic_DNA"/>
</dbReference>
<accession>A0ABU4B6H7</accession>
<evidence type="ECO:0000313" key="2">
    <source>
        <dbReference type="Proteomes" id="UP001185755"/>
    </source>
</evidence>
<comment type="caution">
    <text evidence="1">The sequence shown here is derived from an EMBL/GenBank/DDBJ whole genome shotgun (WGS) entry which is preliminary data.</text>
</comment>
<dbReference type="RefSeq" id="WP_283274556.1">
    <property type="nucleotide sequence ID" value="NZ_JAWLJX010000001.1"/>
</dbReference>
<keyword evidence="2" id="KW-1185">Reference proteome</keyword>
<reference evidence="1 2" key="1">
    <citation type="submission" date="2023-10" db="EMBL/GenBank/DDBJ databases">
        <title>Development of a sustainable strategy for remediation of hydrocarbon-contaminated territories based on the waste exchange concept.</title>
        <authorList>
            <person name="Krivoruchko A."/>
        </authorList>
    </citation>
    <scope>NUCLEOTIDE SEQUENCE [LARGE SCALE GENOMIC DNA]</scope>
    <source>
        <strain evidence="1 2">IEGM 1323</strain>
    </source>
</reference>
<protein>
    <submittedName>
        <fullName evidence="1">Uncharacterized protein</fullName>
    </submittedName>
</protein>
<proteinExistence type="predicted"/>
<gene>
    <name evidence="1" type="ORF">R3P96_00405</name>
</gene>